<organism evidence="15 16">
    <name type="scientific">Skeletonema marinoi</name>
    <dbReference type="NCBI Taxonomy" id="267567"/>
    <lineage>
        <taxon>Eukaryota</taxon>
        <taxon>Sar</taxon>
        <taxon>Stramenopiles</taxon>
        <taxon>Ochrophyta</taxon>
        <taxon>Bacillariophyta</taxon>
        <taxon>Coscinodiscophyceae</taxon>
        <taxon>Thalassiosirophycidae</taxon>
        <taxon>Thalassiosirales</taxon>
        <taxon>Skeletonemataceae</taxon>
        <taxon>Skeletonema</taxon>
        <taxon>Skeletonema marinoi-dohrnii complex</taxon>
    </lineage>
</organism>
<dbReference type="PANTHER" id="PTHR37079:SF4">
    <property type="entry name" value="SERINE_THREONINE-PROTEIN KINASE ATM"/>
    <property type="match status" value="1"/>
</dbReference>
<feature type="region of interest" description="Disordered" evidence="11">
    <location>
        <begin position="527"/>
        <end position="568"/>
    </location>
</feature>
<evidence type="ECO:0000256" key="1">
    <source>
        <dbReference type="ARBA" id="ARBA00004123"/>
    </source>
</evidence>
<feature type="region of interest" description="Disordered" evidence="11">
    <location>
        <begin position="2633"/>
        <end position="2653"/>
    </location>
</feature>
<feature type="compositionally biased region" description="Acidic residues" evidence="11">
    <location>
        <begin position="1370"/>
        <end position="1384"/>
    </location>
</feature>
<feature type="compositionally biased region" description="Basic residues" evidence="11">
    <location>
        <begin position="1393"/>
        <end position="1405"/>
    </location>
</feature>
<feature type="compositionally biased region" description="Acidic residues" evidence="11">
    <location>
        <begin position="465"/>
        <end position="487"/>
    </location>
</feature>
<dbReference type="GO" id="GO:0004674">
    <property type="term" value="F:protein serine/threonine kinase activity"/>
    <property type="evidence" value="ECO:0007669"/>
    <property type="project" value="UniProtKB-KW"/>
</dbReference>
<dbReference type="Proteomes" id="UP001224775">
    <property type="component" value="Unassembled WGS sequence"/>
</dbReference>
<keyword evidence="6" id="KW-0227">DNA damage</keyword>
<keyword evidence="3" id="KW-0723">Serine/threonine-protein kinase</keyword>
<dbReference type="GO" id="GO:0006281">
    <property type="term" value="P:DNA repair"/>
    <property type="evidence" value="ECO:0007669"/>
    <property type="project" value="InterPro"/>
</dbReference>
<evidence type="ECO:0000259" key="14">
    <source>
        <dbReference type="PROSITE" id="PS51190"/>
    </source>
</evidence>
<feature type="region of interest" description="Disordered" evidence="11">
    <location>
        <begin position="687"/>
        <end position="708"/>
    </location>
</feature>
<proteinExistence type="predicted"/>
<feature type="region of interest" description="Disordered" evidence="11">
    <location>
        <begin position="1366"/>
        <end position="1423"/>
    </location>
</feature>
<dbReference type="Gene3D" id="3.30.1010.10">
    <property type="entry name" value="Phosphatidylinositol 3-kinase Catalytic Subunit, Chain A, domain 4"/>
    <property type="match status" value="1"/>
</dbReference>
<gene>
    <name evidence="15" type="ORF">QTG54_009012</name>
</gene>
<comment type="subcellular location">
    <subcellularLocation>
        <location evidence="1">Nucleus</location>
    </subcellularLocation>
</comment>
<name>A0AAD8Y6Q7_9STRA</name>
<feature type="region of interest" description="Disordered" evidence="11">
    <location>
        <begin position="3503"/>
        <end position="3526"/>
    </location>
</feature>
<feature type="region of interest" description="Disordered" evidence="11">
    <location>
        <begin position="3851"/>
        <end position="3887"/>
    </location>
</feature>
<evidence type="ECO:0000256" key="8">
    <source>
        <dbReference type="ARBA" id="ARBA00022840"/>
    </source>
</evidence>
<protein>
    <recommendedName>
        <fullName evidence="2">non-specific serine/threonine protein kinase</fullName>
        <ecNumber evidence="2">2.7.11.1</ecNumber>
    </recommendedName>
</protein>
<dbReference type="PROSITE" id="PS51189">
    <property type="entry name" value="FAT"/>
    <property type="match status" value="1"/>
</dbReference>
<keyword evidence="4 15" id="KW-0808">Transferase</keyword>
<dbReference type="InterPro" id="IPR036940">
    <property type="entry name" value="PI3/4_kinase_cat_sf"/>
</dbReference>
<dbReference type="InterPro" id="IPR038980">
    <property type="entry name" value="ATM_plant"/>
</dbReference>
<dbReference type="Gene3D" id="1.10.1070.11">
    <property type="entry name" value="Phosphatidylinositol 3-/4-kinase, catalytic domain"/>
    <property type="match status" value="1"/>
</dbReference>
<dbReference type="InterPro" id="IPR011009">
    <property type="entry name" value="Kinase-like_dom_sf"/>
</dbReference>
<keyword evidence="7 15" id="KW-0418">Kinase</keyword>
<dbReference type="GO" id="GO:0005634">
    <property type="term" value="C:nucleus"/>
    <property type="evidence" value="ECO:0007669"/>
    <property type="project" value="UniProtKB-SubCell"/>
</dbReference>
<feature type="domain" description="FATC" evidence="14">
    <location>
        <begin position="3913"/>
        <end position="3945"/>
    </location>
</feature>
<dbReference type="GO" id="GO:0005524">
    <property type="term" value="F:ATP binding"/>
    <property type="evidence" value="ECO:0007669"/>
    <property type="project" value="UniProtKB-KW"/>
</dbReference>
<dbReference type="InterPro" id="IPR044107">
    <property type="entry name" value="PIKKc_ATM"/>
</dbReference>
<evidence type="ECO:0000256" key="5">
    <source>
        <dbReference type="ARBA" id="ARBA00022741"/>
    </source>
</evidence>
<evidence type="ECO:0000259" key="13">
    <source>
        <dbReference type="PROSITE" id="PS51189"/>
    </source>
</evidence>
<keyword evidence="9" id="KW-0539">Nucleus</keyword>
<feature type="compositionally biased region" description="Polar residues" evidence="11">
    <location>
        <begin position="1332"/>
        <end position="1342"/>
    </location>
</feature>
<evidence type="ECO:0000256" key="4">
    <source>
        <dbReference type="ARBA" id="ARBA00022679"/>
    </source>
</evidence>
<feature type="region of interest" description="Disordered" evidence="11">
    <location>
        <begin position="1"/>
        <end position="22"/>
    </location>
</feature>
<dbReference type="InterPro" id="IPR000403">
    <property type="entry name" value="PI3/4_kinase_cat_dom"/>
</dbReference>
<feature type="compositionally biased region" description="Basic residues" evidence="11">
    <location>
        <begin position="491"/>
        <end position="500"/>
    </location>
</feature>
<comment type="catalytic activity">
    <reaction evidence="10">
        <text>L-threonyl-[protein] + ATP = O-phospho-L-threonyl-[protein] + ADP + H(+)</text>
        <dbReference type="Rhea" id="RHEA:46608"/>
        <dbReference type="Rhea" id="RHEA-COMP:11060"/>
        <dbReference type="Rhea" id="RHEA-COMP:11605"/>
        <dbReference type="ChEBI" id="CHEBI:15378"/>
        <dbReference type="ChEBI" id="CHEBI:30013"/>
        <dbReference type="ChEBI" id="CHEBI:30616"/>
        <dbReference type="ChEBI" id="CHEBI:61977"/>
        <dbReference type="ChEBI" id="CHEBI:456216"/>
        <dbReference type="EC" id="2.7.11.1"/>
    </reaction>
</comment>
<dbReference type="InterPro" id="IPR014009">
    <property type="entry name" value="PIK_FAT"/>
</dbReference>
<dbReference type="InterPro" id="IPR018936">
    <property type="entry name" value="PI3/4_kinase_CS"/>
</dbReference>
<evidence type="ECO:0000259" key="12">
    <source>
        <dbReference type="PROSITE" id="PS50290"/>
    </source>
</evidence>
<evidence type="ECO:0000256" key="3">
    <source>
        <dbReference type="ARBA" id="ARBA00022527"/>
    </source>
</evidence>
<keyword evidence="16" id="KW-1185">Reference proteome</keyword>
<dbReference type="PROSITE" id="PS00915">
    <property type="entry name" value="PI3_4_KINASE_1"/>
    <property type="match status" value="1"/>
</dbReference>
<dbReference type="SMART" id="SM01343">
    <property type="entry name" value="FATC"/>
    <property type="match status" value="1"/>
</dbReference>
<dbReference type="InterPro" id="IPR003152">
    <property type="entry name" value="FATC_dom"/>
</dbReference>
<keyword evidence="8" id="KW-0067">ATP-binding</keyword>
<evidence type="ECO:0000256" key="9">
    <source>
        <dbReference type="ARBA" id="ARBA00023242"/>
    </source>
</evidence>
<feature type="region of interest" description="Disordered" evidence="11">
    <location>
        <begin position="454"/>
        <end position="501"/>
    </location>
</feature>
<dbReference type="PROSITE" id="PS00916">
    <property type="entry name" value="PI3_4_KINASE_2"/>
    <property type="match status" value="1"/>
</dbReference>
<sequence>MASRKRHRPTQQPPSQTITPTYTSLASLRDNLRSTKKTERQTACKQLLEKLQDKSTLKRLEHEAQQMFDTSIRRGGGGGTSLGTATNIGDGSSLYPRDRVSSLFRNLMESALIASQIMIDGGGDSKKTTKTKRTANQTGLIKKTLKFTANDILFPYRVFLKIDEQGLEVNDGGYGSSPPSWELDWKTRPRYGHHLDTRHTSSSLSDGGGGGSSKAIGVHHGVFSATYYTPHTFTNDDRGTRLSTKEILACVDYCIQYMNDDDCAPLAEAELLKWLGHLCSRVDYVSVMPMYYQVSHILEEVGRRISRTFEDGSSSSKKRVQSRESLNQSARCLSALVYNLTTRLGMGMQIYTRPVIEVVGVWAEDAWRNEGGVVRSEQDIIALMPYLYSAVTHLLAAHPEQSIAVLSEHGHALLRLARRYYTRVSVTQATRDALTDYIGAHLLVAETSGRLCGLPEGDLGPLEPRDEEDDSPDDDEEEEEKDFEGDEGPSSRKKQRKKRSGATLDGKTILSLLDMIRNEKVWEAMFSSGDDGSKKRRKKSSRRSFPGGKKGITGGKKSPSVSEGGATWTPLNRRQRRYLELLARLIRVSQRLYLSEAEDVKEGSIDSLELLIEQANDLRDQPSIEKGDIDIERDDDNSQPSVIATPDSLACSPWIRMVCRHLYNLNPKLGKMVQSGVSASLDREMNNSQSFTQHHGPSEHSSMERKDDMASMERLLFESCPMLQALTVETAEETTLTEPTSTYTASTFTQSTSFLPNDKVFKGQDSVRPTATATLQLLCASAESFPRGECWTSSARSFWSTVLDDRQYPNGISANVLERYGSSPADAGAVIYLLGTTLESFGGTGGDESVQLWTLMALLKMTESSAIICSREGLDSTSFGSPSALRVLRVAWQYVWKVLFRYDLRYAAYTQGAYDSNAGELVLQLLTQMIRYNCADRMTMFSCKPSSLSGKESATSSSPFVHAEQGHVYKLPIFDETSTILSSAPFELITAIIEHVGFSGVVGSNTDVVGTESSRDLSYFLSLFLRFFESSMIDEPQSHIQRSFFPFVSMCLASLLSNGGVATNTSTYELDGLTRFGITEDVEPSFYRYNPDGLDIESTSSFHWLLDALWAESIGYARVKDADAGFSRRILQGRGALLNKFLDARYERDNMQFYQTGGRESSGDSSNSASTLQLGSTALQKFKALFDAKIFQVKYDGENSSDEENEKDTAMIGDNKPLVLPQLTSYLSFILTAIISKNLSSQTIAKDIADVFKDMFMPAFDVILASLPSLACRPADRVAVLNHLNGIVRVLVKISAVEGDGESAITLLFGDQAKSFFKLCKFMLKEHRKETYTSPLSPTLPNGGSRHDYESDDDAIQAPIQRTTNSYVGFDDDSDGMMDDDDDMPSGRSSRERVHHLPPSKRRRVGQISSRNAKKDSSKSNGSMHTYIDARSAFSCASLMVLLQPSFQCLELIAGHLVWPDEYDGEAGYVPISKSPDPYCAMVCVSLFCQKSVVLRRDRLLLTFSTTTDVDGARDEDQTSALILCADIIFQARRHSTPSSKYFMCGLGIAASLVEIREYGDCCRPINPTESKAILDVLYPEGIETDNEDYRTMRQWKKILKLKSSYNAEKLRCATLAFLFAKTNLHEAMDESFSTHFVKASLRNADENIRELAPDAVGAALDLFSDSTPIVVSELERSLPKIYNPKKFEKWRESLSDPRLPDNLTEQDLVAMDDAVTSFEFHYIESIGLMAGASKDASISRDMIWKLIELAYRSPALSLLCLRALKRASFLLGYNKLNDLFDETMPHLLVKWLETRRSLHDMPLLLTSPFALERTCRYFPVDISSMLLQKDGWDDGYFTFVDTSETLKERVFYSFVQAVTDFLIPSILLSASEDDFDSMTYLSECALILTDAASDESIAKVLRREIAAICGYIFIFYDSLPNESDSAMEMFKRCVSPKHIEKDGAKNAHRVLRHMLVLRRKGVSVVGSPALELDSKTFIDGMKMISKQLQRTSRSGEKASFLEYAGSSMTECVVIAKYWLSSSLTIRQREDSWRVFELLCTILKETLHDETISYSELGFALNAFITVMLDQNNSKLLPSILDSLKSVLESLFHDSTKTDLVEGVLPTLRKLCLALLQVHERTFLTFYSKCNSSLTCLEFEQRSSKGLLEDSDDMSESLDTSKVSSERDELLKHLIESKVAVETTYHETLMRSFESVAMMARSGKMSLKDILGAQDMALQLGSGHNQDLFREVNQKYSMASLFSSTQRGDSDEIPSLHVEVQHFLQIMNEYPISVDSFRASLSTSSTAVLQSIEAQARLLALRRLEKSLVRHDSTQSPFKLPVEVHNWLMKICYSLDPEESRLVSSRCLGEINSLGNITTLTMPEQSTSIQSQLASHDGSPYTLMMTNILTSVGGFLVSGCAETSLVAMKTARALLSSGAGKECWKTLSDTDQALFRPFVMNDEGQQHTSVLISDSCKEKLKARTTGLGGDNLWCFSDGLWNLDEYSGDSRETWIKNIVCAIISCCLGKDSKVRNKGFFRICQGMCAKEARFAAEMFPYLIFSLLDADPREACKEKSASARDLILSQTAIGTASSRMNVLISKCFSSLLKLNAEQMKTYSQAIDAILSSLDWLKSITEHRFLTADHQKNIAVKVQKNSKTSKKRRSKGGDVDGIQPSPQWRGCLYGVVLRLDGVDVAKACFHAKRYFSAMYYAEMGMQNMVGSGSFFEQLSGDYAHKLEKSEAPVCDISGFGVPSQNEHQSVLDKALVAKDIIVRCLTELEANDELNGVLSQGAALSLKQNISSLKTLGGLRNEKLAALQDHDIRLEECPAVLQEGFESITSCLEDLGLNHTKKHYLIGVEKMLGADQQDDGSRNFLREKWFEDSLNTASRWDDSLLPRLNESDQFVQSDQMRDAPPLRTNAPSGFYESVNHALLSLEKGDIVGGLSNVTQARRSILADMEALVGSESQLKGMATHLSRLSVIGNLELTARTLEGKSPVNFLLNRWGFRNEAGVERLESLLLESDNYSFDMRDHVTDVDNILARRVFTEYSVQETQLKLLIPKFESDGKDIAEALTSHVFKSSHIYRDLGRTDAANLSLSRLRSLVQVFQQRGMTYPPNLPLVLHLEDAKLMKCQNDLDTAVMRCKIISSHLDSIEDDGTNIELNSLHADSLLLGSLWMAEQNVDAATTILSSFQKAADLSMKVYKKAKALDTLHSSCIQKASIAGFKLGEFAASLYYSVDKRMSSEAWKKRCLAASERKKELDLAIIEDQKLAKRRTKSDKDETLYRGANAVRVVLEREASMDDREMQSMIDSLRQYLRMSVESYCSALKLCPSAIAANVSSHVFQLVSLWFKNCTRAETNDIVNELMRANAMGIPSYRFVPLTYQLFSRIDSTQDEEVNDFQSILRDMVLKICSEHPYHGIVQLVALANGKRIGDGVDGRNRDVYLENVGGSKVDAAMSILDDLRKRKGYIPALVESYTTLSDAFIGLAMLSTKPFEKRQFKGLSFSQFKLNLDTCFSSGRRGSKNTSAANKPVIFTNPPPIRPDTQYGDGITDPIGAERVLSFESKFDLTPTGLHRPKIVVCNGSKGGKFKQLVKGEDDLRQDAIMEQVFGTVNDLLRHEGAGGNNAIKQSLGVSAIPCSSRHLRLITYGITPLTPSCGVLEWVNDTMCFGDYVEDKRGVGAHSRYNPGEWGINDCRKIYGAASEDAAATDQSRRKVYKTICENFSPAFRFFFLEYFNSSMEAWHTARTAYTRSCAVNSIVGHILGIGDRHTSNILVHTKTGEVVHIDFGFVFEQGKTLSFPELVPFRLTRDIVDGMGPSGTDGVFFKAAEATLGVLRNNSDTLLTILSAVVSDPLYKWSISPQKARQLQQEQNIKEEEDDDDQCKSKEEPSRPSLMAFKAEDDENRNDAAARAISKITNKLQGYEDSSSFDKSVAGQVKLLINEARDPDNLALMFGGWAPWL</sequence>
<reference evidence="15" key="1">
    <citation type="submission" date="2023-06" db="EMBL/GenBank/DDBJ databases">
        <title>Survivors Of The Sea: Transcriptome response of Skeletonema marinoi to long-term dormancy.</title>
        <authorList>
            <person name="Pinder M.I.M."/>
            <person name="Kourtchenko O."/>
            <person name="Robertson E.K."/>
            <person name="Larsson T."/>
            <person name="Maumus F."/>
            <person name="Osuna-Cruz C.M."/>
            <person name="Vancaester E."/>
            <person name="Stenow R."/>
            <person name="Vandepoele K."/>
            <person name="Ploug H."/>
            <person name="Bruchert V."/>
            <person name="Godhe A."/>
            <person name="Topel M."/>
        </authorList>
    </citation>
    <scope>NUCLEOTIDE SEQUENCE</scope>
    <source>
        <strain evidence="15">R05AC</strain>
    </source>
</reference>
<accession>A0AAD8Y6Q7</accession>
<dbReference type="Pfam" id="PF02260">
    <property type="entry name" value="FATC"/>
    <property type="match status" value="1"/>
</dbReference>
<dbReference type="Pfam" id="PF00454">
    <property type="entry name" value="PI3_PI4_kinase"/>
    <property type="match status" value="1"/>
</dbReference>
<evidence type="ECO:0000256" key="10">
    <source>
        <dbReference type="ARBA" id="ARBA00047899"/>
    </source>
</evidence>
<evidence type="ECO:0000256" key="2">
    <source>
        <dbReference type="ARBA" id="ARBA00012513"/>
    </source>
</evidence>
<comment type="caution">
    <text evidence="15">The sequence shown here is derived from an EMBL/GenBank/DDBJ whole genome shotgun (WGS) entry which is preliminary data.</text>
</comment>
<dbReference type="SMART" id="SM00146">
    <property type="entry name" value="PI3Kc"/>
    <property type="match status" value="1"/>
</dbReference>
<dbReference type="PANTHER" id="PTHR37079">
    <property type="entry name" value="SERINE/THREONINE-PROTEIN KINASE ATM"/>
    <property type="match status" value="1"/>
</dbReference>
<keyword evidence="5" id="KW-0547">Nucleotide-binding</keyword>
<dbReference type="PROSITE" id="PS51190">
    <property type="entry name" value="FATC"/>
    <property type="match status" value="1"/>
</dbReference>
<dbReference type="SUPFAM" id="SSF56112">
    <property type="entry name" value="Protein kinase-like (PK-like)"/>
    <property type="match status" value="1"/>
</dbReference>
<evidence type="ECO:0000256" key="6">
    <source>
        <dbReference type="ARBA" id="ARBA00022763"/>
    </source>
</evidence>
<dbReference type="EMBL" id="JATAAI010000016">
    <property type="protein sequence ID" value="KAK1740062.1"/>
    <property type="molecule type" value="Genomic_DNA"/>
</dbReference>
<feature type="compositionally biased region" description="Basic and acidic residues" evidence="11">
    <location>
        <begin position="696"/>
        <end position="708"/>
    </location>
</feature>
<evidence type="ECO:0000313" key="16">
    <source>
        <dbReference type="Proteomes" id="UP001224775"/>
    </source>
</evidence>
<dbReference type="CDD" id="cd05171">
    <property type="entry name" value="PIKKc_ATM"/>
    <property type="match status" value="1"/>
</dbReference>
<dbReference type="EC" id="2.7.11.1" evidence="2"/>
<feature type="domain" description="FAT" evidence="13">
    <location>
        <begin position="3025"/>
        <end position="3411"/>
    </location>
</feature>
<evidence type="ECO:0000313" key="15">
    <source>
        <dbReference type="EMBL" id="KAK1740062.1"/>
    </source>
</evidence>
<dbReference type="PROSITE" id="PS50290">
    <property type="entry name" value="PI3_4_KINASE_3"/>
    <property type="match status" value="1"/>
</dbReference>
<evidence type="ECO:0000256" key="11">
    <source>
        <dbReference type="SAM" id="MobiDB-lite"/>
    </source>
</evidence>
<feature type="region of interest" description="Disordered" evidence="11">
    <location>
        <begin position="1332"/>
        <end position="1351"/>
    </location>
</feature>
<feature type="domain" description="PI3K/PI4K catalytic" evidence="12">
    <location>
        <begin position="3546"/>
        <end position="3882"/>
    </location>
</feature>
<evidence type="ECO:0000256" key="7">
    <source>
        <dbReference type="ARBA" id="ARBA00022777"/>
    </source>
</evidence>